<dbReference type="GO" id="GO:0016758">
    <property type="term" value="F:hexosyltransferase activity"/>
    <property type="evidence" value="ECO:0007669"/>
    <property type="project" value="InterPro"/>
</dbReference>
<name>A0A931GVJ8_9BACT</name>
<keyword evidence="2" id="KW-0808">Transferase</keyword>
<organism evidence="2 3">
    <name type="scientific">Panacibacter microcysteis</name>
    <dbReference type="NCBI Taxonomy" id="2793269"/>
    <lineage>
        <taxon>Bacteria</taxon>
        <taxon>Pseudomonadati</taxon>
        <taxon>Bacteroidota</taxon>
        <taxon>Chitinophagia</taxon>
        <taxon>Chitinophagales</taxon>
        <taxon>Chitinophagaceae</taxon>
        <taxon>Panacibacter</taxon>
    </lineage>
</organism>
<sequence length="364" mass="41825">MTSKLSKKVLVAPLDWGLGHASRCIPLISTLQKEGCNIVIAASGAQQYLLQREFPNLEFITLKGYSVSYTRHKRFFSAKILWQIPKILLRIRQEHKWIAKIVEEKKIDLIISDNRYGLYSTKVPCVFITHQLTIKAPAAWMEKLMQRVNYRFINRFTQCWVPDFAGEKNIAGILSHPQQMPVIKTCYLGPLSRFSYKPAEVYLYKYLFVISGPEPQRTMLQNLVLEILPKLDGNIMLVLGLPEKNDTYTASENVIIKSHLDTAALEQAFLQSEFIVSRSGYTTVMELLALRKKAILVPTPGQTEQEYLAHRLMEQHWCYTCSQHDDLAEHIQQATTFGFESPGFEQPLYEKVVKESLGKYCKSQ</sequence>
<evidence type="ECO:0000313" key="3">
    <source>
        <dbReference type="Proteomes" id="UP000628448"/>
    </source>
</evidence>
<dbReference type="AlphaFoldDB" id="A0A931GVJ8"/>
<proteinExistence type="predicted"/>
<comment type="caution">
    <text evidence="2">The sequence shown here is derived from an EMBL/GenBank/DDBJ whole genome shotgun (WGS) entry which is preliminary data.</text>
</comment>
<dbReference type="RefSeq" id="WP_196989215.1">
    <property type="nucleotide sequence ID" value="NZ_JADWYR010000001.1"/>
</dbReference>
<dbReference type="PANTHER" id="PTHR21015">
    <property type="entry name" value="UDP-N-ACETYLGLUCOSAMINE--N-ACETYLMURAMYL-(PENTAPEPTIDE) PYROPHOSPHORYL-UNDECAPRENOL N-ACETYLGLUCOSAMINE TRANSFERASE 1"/>
    <property type="match status" value="1"/>
</dbReference>
<dbReference type="Gene3D" id="3.40.50.2000">
    <property type="entry name" value="Glycogen Phosphorylase B"/>
    <property type="match status" value="1"/>
</dbReference>
<reference evidence="2" key="1">
    <citation type="submission" date="2020-11" db="EMBL/GenBank/DDBJ databases">
        <title>Bacterial whole genome sequence for Panacibacter sp. DH6.</title>
        <authorList>
            <person name="Le V."/>
            <person name="Ko S."/>
            <person name="Ahn C.-Y."/>
            <person name="Oh H.-M."/>
        </authorList>
    </citation>
    <scope>NUCLEOTIDE SEQUENCE</scope>
    <source>
        <strain evidence="2">DH6</strain>
    </source>
</reference>
<dbReference type="InterPro" id="IPR007235">
    <property type="entry name" value="Glyco_trans_28_C"/>
</dbReference>
<protein>
    <submittedName>
        <fullName evidence="2">Glycosyl transferase family 28</fullName>
    </submittedName>
</protein>
<feature type="domain" description="Glycosyl transferase family 28 C-terminal" evidence="1">
    <location>
        <begin position="253"/>
        <end position="336"/>
    </location>
</feature>
<dbReference type="EMBL" id="JADWYR010000001">
    <property type="protein sequence ID" value="MBG9375148.1"/>
    <property type="molecule type" value="Genomic_DNA"/>
</dbReference>
<dbReference type="Proteomes" id="UP000628448">
    <property type="component" value="Unassembled WGS sequence"/>
</dbReference>
<evidence type="ECO:0000259" key="1">
    <source>
        <dbReference type="Pfam" id="PF04101"/>
    </source>
</evidence>
<gene>
    <name evidence="2" type="ORF">I5907_02830</name>
</gene>
<accession>A0A931GVJ8</accession>
<dbReference type="Pfam" id="PF04101">
    <property type="entry name" value="Glyco_tran_28_C"/>
    <property type="match status" value="1"/>
</dbReference>
<dbReference type="PANTHER" id="PTHR21015:SF22">
    <property type="entry name" value="GLYCOSYLTRANSFERASE"/>
    <property type="match status" value="1"/>
</dbReference>
<keyword evidence="3" id="KW-1185">Reference proteome</keyword>
<dbReference type="SUPFAM" id="SSF53756">
    <property type="entry name" value="UDP-Glycosyltransferase/glycogen phosphorylase"/>
    <property type="match status" value="1"/>
</dbReference>
<evidence type="ECO:0000313" key="2">
    <source>
        <dbReference type="EMBL" id="MBG9375148.1"/>
    </source>
</evidence>